<proteinExistence type="inferred from homology"/>
<dbReference type="InterPro" id="IPR037066">
    <property type="entry name" value="Plug_dom_sf"/>
</dbReference>
<dbReference type="InterPro" id="IPR012910">
    <property type="entry name" value="Plug_dom"/>
</dbReference>
<dbReference type="Proteomes" id="UP000251241">
    <property type="component" value="Unassembled WGS sequence"/>
</dbReference>
<evidence type="ECO:0000313" key="4">
    <source>
        <dbReference type="Proteomes" id="UP000251241"/>
    </source>
</evidence>
<dbReference type="Pfam" id="PF07715">
    <property type="entry name" value="Plug"/>
    <property type="match status" value="1"/>
</dbReference>
<keyword evidence="1" id="KW-0998">Cell outer membrane</keyword>
<dbReference type="Gene3D" id="2.170.130.10">
    <property type="entry name" value="TonB-dependent receptor, plug domain"/>
    <property type="match status" value="1"/>
</dbReference>
<keyword evidence="1" id="KW-0813">Transport</keyword>
<keyword evidence="1" id="KW-0472">Membrane</keyword>
<sequence length="154" mass="17653">MSLGKFEFSLFRPDTLVVTRTGKIAQRLFVDPAKNHFFEIVLQESVNVLQEVEVSTGYYRIPKERVTGSFEVINRDLLNRNPNPNIIERLEGISSVLQFDRSINSGEFSTEPKLRLRGLSTINSQTEPLIILDNFPYEGSLNSINPMMWNPSLY</sequence>
<dbReference type="EMBL" id="UAUU01000002">
    <property type="protein sequence ID" value="SPZ83563.1"/>
    <property type="molecule type" value="Genomic_DNA"/>
</dbReference>
<keyword evidence="1" id="KW-0812">Transmembrane</keyword>
<comment type="subcellular location">
    <subcellularLocation>
        <location evidence="1">Cell outer membrane</location>
        <topology evidence="1">Multi-pass membrane protein</topology>
    </subcellularLocation>
</comment>
<organism evidence="3 4">
    <name type="scientific">Sphingobacterium multivorum</name>
    <dbReference type="NCBI Taxonomy" id="28454"/>
    <lineage>
        <taxon>Bacteria</taxon>
        <taxon>Pseudomonadati</taxon>
        <taxon>Bacteroidota</taxon>
        <taxon>Sphingobacteriia</taxon>
        <taxon>Sphingobacteriales</taxon>
        <taxon>Sphingobacteriaceae</taxon>
        <taxon>Sphingobacterium</taxon>
    </lineage>
</organism>
<dbReference type="PROSITE" id="PS52016">
    <property type="entry name" value="TONB_DEPENDENT_REC_3"/>
    <property type="match status" value="1"/>
</dbReference>
<evidence type="ECO:0000313" key="3">
    <source>
        <dbReference type="EMBL" id="SPZ83563.1"/>
    </source>
</evidence>
<evidence type="ECO:0000259" key="2">
    <source>
        <dbReference type="Pfam" id="PF07715"/>
    </source>
</evidence>
<evidence type="ECO:0000256" key="1">
    <source>
        <dbReference type="PROSITE-ProRule" id="PRU01360"/>
    </source>
</evidence>
<protein>
    <submittedName>
        <fullName evidence="3">TonB-linked outer membrane protein, SusC/RagA family</fullName>
    </submittedName>
</protein>
<dbReference type="GO" id="GO:0009279">
    <property type="term" value="C:cell outer membrane"/>
    <property type="evidence" value="ECO:0007669"/>
    <property type="project" value="UniProtKB-SubCell"/>
</dbReference>
<comment type="similarity">
    <text evidence="1">Belongs to the TonB-dependent receptor family.</text>
</comment>
<reference evidence="3 4" key="1">
    <citation type="submission" date="2018-06" db="EMBL/GenBank/DDBJ databases">
        <authorList>
            <consortium name="Pathogen Informatics"/>
            <person name="Doyle S."/>
        </authorList>
    </citation>
    <scope>NUCLEOTIDE SEQUENCE [LARGE SCALE GENOMIC DNA]</scope>
    <source>
        <strain evidence="3 4">NCTC11343</strain>
    </source>
</reference>
<name>A0A2X2IW81_SPHMU</name>
<dbReference type="InterPro" id="IPR039426">
    <property type="entry name" value="TonB-dep_rcpt-like"/>
</dbReference>
<feature type="domain" description="TonB-dependent receptor plug" evidence="2">
    <location>
        <begin position="63"/>
        <end position="146"/>
    </location>
</feature>
<gene>
    <name evidence="3" type="ORF">NCTC11343_00082</name>
</gene>
<accession>A0A2X2IW81</accession>
<dbReference type="AlphaFoldDB" id="A0A2X2IW81"/>
<dbReference type="SUPFAM" id="SSF56935">
    <property type="entry name" value="Porins"/>
    <property type="match status" value="1"/>
</dbReference>
<keyword evidence="1" id="KW-1134">Transmembrane beta strand</keyword>